<name>A0ABT3XZS8_9FLAO</name>
<keyword evidence="3" id="KW-1185">Reference proteome</keyword>
<proteinExistence type="predicted"/>
<evidence type="ECO:0000313" key="3">
    <source>
        <dbReference type="Proteomes" id="UP001070176"/>
    </source>
</evidence>
<organism evidence="2 3">
    <name type="scientific">Chryseobacterium luquanense</name>
    <dbReference type="NCBI Taxonomy" id="2983766"/>
    <lineage>
        <taxon>Bacteria</taxon>
        <taxon>Pseudomonadati</taxon>
        <taxon>Bacteroidota</taxon>
        <taxon>Flavobacteriia</taxon>
        <taxon>Flavobacteriales</taxon>
        <taxon>Weeksellaceae</taxon>
        <taxon>Chryseobacterium group</taxon>
        <taxon>Chryseobacterium</taxon>
    </lineage>
</organism>
<keyword evidence="1" id="KW-0472">Membrane</keyword>
<dbReference type="EMBL" id="JAOVZV010000001">
    <property type="protein sequence ID" value="MCX8531364.1"/>
    <property type="molecule type" value="Genomic_DNA"/>
</dbReference>
<keyword evidence="1" id="KW-0812">Transmembrane</keyword>
<protein>
    <submittedName>
        <fullName evidence="2">Uncharacterized protein</fullName>
    </submittedName>
</protein>
<keyword evidence="1" id="KW-1133">Transmembrane helix</keyword>
<accession>A0ABT3XZS8</accession>
<feature type="transmembrane region" description="Helical" evidence="1">
    <location>
        <begin position="12"/>
        <end position="34"/>
    </location>
</feature>
<dbReference type="RefSeq" id="WP_267280005.1">
    <property type="nucleotide sequence ID" value="NZ_JAOVZV010000001.1"/>
</dbReference>
<evidence type="ECO:0000313" key="2">
    <source>
        <dbReference type="EMBL" id="MCX8531364.1"/>
    </source>
</evidence>
<sequence>MEPQKKNRPNSLVLILFGLVILMIIIYFILVMFFPTVFDLMNTGEIKPVPIDK</sequence>
<evidence type="ECO:0000256" key="1">
    <source>
        <dbReference type="SAM" id="Phobius"/>
    </source>
</evidence>
<reference evidence="2" key="1">
    <citation type="submission" date="2022-10" db="EMBL/GenBank/DDBJ databases">
        <title>Chryseobacterium sp. nov., a novel bacterial species.</title>
        <authorList>
            <person name="Cao Y."/>
        </authorList>
    </citation>
    <scope>NUCLEOTIDE SEQUENCE</scope>
    <source>
        <strain evidence="2">KC 927</strain>
    </source>
</reference>
<comment type="caution">
    <text evidence="2">The sequence shown here is derived from an EMBL/GenBank/DDBJ whole genome shotgun (WGS) entry which is preliminary data.</text>
</comment>
<gene>
    <name evidence="2" type="ORF">OEA66_03230</name>
</gene>
<dbReference type="Proteomes" id="UP001070176">
    <property type="component" value="Unassembled WGS sequence"/>
</dbReference>